<accession>A0AAD2FE68</accession>
<name>A0AAD2FE68_9STRA</name>
<comment type="caution">
    <text evidence="3">The sequence shown here is derived from an EMBL/GenBank/DDBJ whole genome shotgun (WGS) entry which is preliminary data.</text>
</comment>
<organism evidence="3 4">
    <name type="scientific">Cylindrotheca closterium</name>
    <dbReference type="NCBI Taxonomy" id="2856"/>
    <lineage>
        <taxon>Eukaryota</taxon>
        <taxon>Sar</taxon>
        <taxon>Stramenopiles</taxon>
        <taxon>Ochrophyta</taxon>
        <taxon>Bacillariophyta</taxon>
        <taxon>Bacillariophyceae</taxon>
        <taxon>Bacillariophycidae</taxon>
        <taxon>Bacillariales</taxon>
        <taxon>Bacillariaceae</taxon>
        <taxon>Cylindrotheca</taxon>
    </lineage>
</organism>
<proteinExistence type="predicted"/>
<feature type="signal peptide" evidence="2">
    <location>
        <begin position="1"/>
        <end position="19"/>
    </location>
</feature>
<protein>
    <submittedName>
        <fullName evidence="3">Uncharacterized protein</fullName>
    </submittedName>
</protein>
<feature type="chain" id="PRO_5041951142" evidence="2">
    <location>
        <begin position="20"/>
        <end position="150"/>
    </location>
</feature>
<evidence type="ECO:0000313" key="4">
    <source>
        <dbReference type="Proteomes" id="UP001295423"/>
    </source>
</evidence>
<feature type="region of interest" description="Disordered" evidence="1">
    <location>
        <begin position="30"/>
        <end position="94"/>
    </location>
</feature>
<feature type="compositionally biased region" description="Basic and acidic residues" evidence="1">
    <location>
        <begin position="64"/>
        <end position="93"/>
    </location>
</feature>
<evidence type="ECO:0000313" key="3">
    <source>
        <dbReference type="EMBL" id="CAJ1932049.1"/>
    </source>
</evidence>
<keyword evidence="2" id="KW-0732">Signal</keyword>
<sequence>MKLSFVVPFLAALIGIANAESVGTIRGIKARDPDGERIRSHKHHSKPPGEGRSYHNRHGSGRVGGKDKPRDQEDKVIHTSTHAEDSAGDKPRSYVESSFTFDGQGFRLRVVIGITKRLQQSIKVNTFLSVLNIGKRSSAPCLPQEKRSWN</sequence>
<dbReference type="EMBL" id="CAKOGP040000202">
    <property type="protein sequence ID" value="CAJ1932049.1"/>
    <property type="molecule type" value="Genomic_DNA"/>
</dbReference>
<gene>
    <name evidence="3" type="ORF">CYCCA115_LOCUS2665</name>
</gene>
<reference evidence="3" key="1">
    <citation type="submission" date="2023-08" db="EMBL/GenBank/DDBJ databases">
        <authorList>
            <person name="Audoor S."/>
            <person name="Bilcke G."/>
        </authorList>
    </citation>
    <scope>NUCLEOTIDE SEQUENCE</scope>
</reference>
<evidence type="ECO:0000256" key="1">
    <source>
        <dbReference type="SAM" id="MobiDB-lite"/>
    </source>
</evidence>
<dbReference type="Proteomes" id="UP001295423">
    <property type="component" value="Unassembled WGS sequence"/>
</dbReference>
<dbReference type="AlphaFoldDB" id="A0AAD2FE68"/>
<evidence type="ECO:0000256" key="2">
    <source>
        <dbReference type="SAM" id="SignalP"/>
    </source>
</evidence>
<keyword evidence="4" id="KW-1185">Reference proteome</keyword>